<dbReference type="RefSeq" id="WP_183961210.1">
    <property type="nucleotide sequence ID" value="NZ_JACHHP010000004.1"/>
</dbReference>
<dbReference type="InterPro" id="IPR025392">
    <property type="entry name" value="DUF4124"/>
</dbReference>
<feature type="signal peptide" evidence="2">
    <location>
        <begin position="1"/>
        <end position="24"/>
    </location>
</feature>
<reference evidence="4 5" key="1">
    <citation type="submission" date="2020-08" db="EMBL/GenBank/DDBJ databases">
        <title>Genomic Encyclopedia of Type Strains, Phase IV (KMG-IV): sequencing the most valuable type-strain genomes for metagenomic binning, comparative biology and taxonomic classification.</title>
        <authorList>
            <person name="Goeker M."/>
        </authorList>
    </citation>
    <scope>NUCLEOTIDE SEQUENCE [LARGE SCALE GENOMIC DNA]</scope>
    <source>
        <strain evidence="4 5">DSM 24163</strain>
    </source>
</reference>
<sequence>MRSAPCLVLIALAAGLALAPRGEAAEVYKWTDSKGVVHYADAPPDGQKYERMKVGSGTTTASSPDPVPVQAPPPEPGSTEEAIARYKATRAQNCKIARDNIAQIQSSPDVQKDFDGDGVPEPMTAEQREAEIKANEDLVIRSCD</sequence>
<feature type="domain" description="DUF4124" evidence="3">
    <location>
        <begin position="16"/>
        <end position="65"/>
    </location>
</feature>
<feature type="chain" id="PRO_5031197137" description="DUF4124 domain-containing protein" evidence="2">
    <location>
        <begin position="25"/>
        <end position="144"/>
    </location>
</feature>
<dbReference type="AlphaFoldDB" id="A0A7W8D8D9"/>
<organism evidence="4 5">
    <name type="scientific">Chiayiivirga flava</name>
    <dbReference type="NCBI Taxonomy" id="659595"/>
    <lineage>
        <taxon>Bacteria</taxon>
        <taxon>Pseudomonadati</taxon>
        <taxon>Pseudomonadota</taxon>
        <taxon>Gammaproteobacteria</taxon>
        <taxon>Lysobacterales</taxon>
        <taxon>Lysobacteraceae</taxon>
        <taxon>Chiayiivirga</taxon>
    </lineage>
</organism>
<name>A0A7W8D8D9_9GAMM</name>
<evidence type="ECO:0000313" key="5">
    <source>
        <dbReference type="Proteomes" id="UP000521199"/>
    </source>
</evidence>
<evidence type="ECO:0000313" key="4">
    <source>
        <dbReference type="EMBL" id="MBB5208667.1"/>
    </source>
</evidence>
<evidence type="ECO:0000256" key="1">
    <source>
        <dbReference type="SAM" id="MobiDB-lite"/>
    </source>
</evidence>
<dbReference type="EMBL" id="JACHHP010000004">
    <property type="protein sequence ID" value="MBB5208667.1"/>
    <property type="molecule type" value="Genomic_DNA"/>
</dbReference>
<keyword evidence="2" id="KW-0732">Signal</keyword>
<feature type="region of interest" description="Disordered" evidence="1">
    <location>
        <begin position="39"/>
        <end position="79"/>
    </location>
</feature>
<protein>
    <recommendedName>
        <fullName evidence="3">DUF4124 domain-containing protein</fullName>
    </recommendedName>
</protein>
<feature type="compositionally biased region" description="Pro residues" evidence="1">
    <location>
        <begin position="65"/>
        <end position="76"/>
    </location>
</feature>
<comment type="caution">
    <text evidence="4">The sequence shown here is derived from an EMBL/GenBank/DDBJ whole genome shotgun (WGS) entry which is preliminary data.</text>
</comment>
<keyword evidence="5" id="KW-1185">Reference proteome</keyword>
<evidence type="ECO:0000256" key="2">
    <source>
        <dbReference type="SAM" id="SignalP"/>
    </source>
</evidence>
<dbReference type="Pfam" id="PF13511">
    <property type="entry name" value="DUF4124"/>
    <property type="match status" value="1"/>
</dbReference>
<accession>A0A7W8D8D9</accession>
<feature type="region of interest" description="Disordered" evidence="1">
    <location>
        <begin position="104"/>
        <end position="144"/>
    </location>
</feature>
<evidence type="ECO:0000259" key="3">
    <source>
        <dbReference type="Pfam" id="PF13511"/>
    </source>
</evidence>
<proteinExistence type="predicted"/>
<gene>
    <name evidence="4" type="ORF">HNQ52_002217</name>
</gene>
<feature type="compositionally biased region" description="Basic and acidic residues" evidence="1">
    <location>
        <begin position="126"/>
        <end position="144"/>
    </location>
</feature>
<dbReference type="Proteomes" id="UP000521199">
    <property type="component" value="Unassembled WGS sequence"/>
</dbReference>